<dbReference type="GO" id="GO:0005886">
    <property type="term" value="C:plasma membrane"/>
    <property type="evidence" value="ECO:0007669"/>
    <property type="project" value="UniProtKB-SubCell"/>
</dbReference>
<evidence type="ECO:0000256" key="2">
    <source>
        <dbReference type="ARBA" id="ARBA00004429"/>
    </source>
</evidence>
<evidence type="ECO:0000259" key="18">
    <source>
        <dbReference type="PROSITE" id="PS50894"/>
    </source>
</evidence>
<keyword evidence="10" id="KW-0067">ATP-binding</keyword>
<feature type="domain" description="Histidine kinase" evidence="16">
    <location>
        <begin position="343"/>
        <end position="556"/>
    </location>
</feature>
<dbReference type="CDD" id="cd00082">
    <property type="entry name" value="HisKA"/>
    <property type="match status" value="1"/>
</dbReference>
<keyword evidence="4" id="KW-1003">Cell membrane</keyword>
<dbReference type="SMART" id="SM00448">
    <property type="entry name" value="REC"/>
    <property type="match status" value="1"/>
</dbReference>
<accession>J9G3T5</accession>
<evidence type="ECO:0000313" key="19">
    <source>
        <dbReference type="EMBL" id="EJX01504.1"/>
    </source>
</evidence>
<dbReference type="PRINTS" id="PR00344">
    <property type="entry name" value="BCTRLSENSOR"/>
</dbReference>
<dbReference type="EMBL" id="AMCI01002931">
    <property type="protein sequence ID" value="EJX01504.1"/>
    <property type="molecule type" value="Genomic_DNA"/>
</dbReference>
<dbReference type="Gene3D" id="3.30.565.10">
    <property type="entry name" value="Histidine kinase-like ATPase, C-terminal domain"/>
    <property type="match status" value="1"/>
</dbReference>
<dbReference type="Gene3D" id="1.10.287.130">
    <property type="match status" value="1"/>
</dbReference>
<dbReference type="GO" id="GO:0000155">
    <property type="term" value="F:phosphorelay sensor kinase activity"/>
    <property type="evidence" value="ECO:0007669"/>
    <property type="project" value="InterPro"/>
</dbReference>
<keyword evidence="5" id="KW-0997">Cell inner membrane</keyword>
<feature type="region of interest" description="Disordered" evidence="14">
    <location>
        <begin position="554"/>
        <end position="577"/>
    </location>
</feature>
<proteinExistence type="predicted"/>
<dbReference type="InterPro" id="IPR036890">
    <property type="entry name" value="HATPase_C_sf"/>
</dbReference>
<dbReference type="InterPro" id="IPR008207">
    <property type="entry name" value="Sig_transdc_His_kin_Hpt_dom"/>
</dbReference>
<dbReference type="GO" id="GO:0009927">
    <property type="term" value="F:histidine phosphotransfer kinase activity"/>
    <property type="evidence" value="ECO:0007669"/>
    <property type="project" value="TreeGrafter"/>
</dbReference>
<keyword evidence="7" id="KW-0808">Transferase</keyword>
<evidence type="ECO:0000256" key="11">
    <source>
        <dbReference type="ARBA" id="ARBA00022989"/>
    </source>
</evidence>
<keyword evidence="8 15" id="KW-0812">Transmembrane</keyword>
<evidence type="ECO:0000259" key="16">
    <source>
        <dbReference type="PROSITE" id="PS50109"/>
    </source>
</evidence>
<dbReference type="CDD" id="cd16922">
    <property type="entry name" value="HATPase_EvgS-ArcB-TorS-like"/>
    <property type="match status" value="1"/>
</dbReference>
<dbReference type="InterPro" id="IPR005467">
    <property type="entry name" value="His_kinase_dom"/>
</dbReference>
<dbReference type="InterPro" id="IPR036097">
    <property type="entry name" value="HisK_dim/P_sf"/>
</dbReference>
<evidence type="ECO:0000256" key="14">
    <source>
        <dbReference type="SAM" id="MobiDB-lite"/>
    </source>
</evidence>
<keyword evidence="12 15" id="KW-0472">Membrane</keyword>
<feature type="transmembrane region" description="Helical" evidence="15">
    <location>
        <begin position="287"/>
        <end position="310"/>
    </location>
</feature>
<dbReference type="Gene3D" id="3.40.50.2300">
    <property type="match status" value="1"/>
</dbReference>
<dbReference type="PANTHER" id="PTHR43047:SF72">
    <property type="entry name" value="OSMOSENSING HISTIDINE PROTEIN KINASE SLN1"/>
    <property type="match status" value="1"/>
</dbReference>
<dbReference type="EC" id="2.7.13.3" evidence="3"/>
<dbReference type="InterPro" id="IPR003594">
    <property type="entry name" value="HATPase_dom"/>
</dbReference>
<protein>
    <recommendedName>
        <fullName evidence="3">histidine kinase</fullName>
        <ecNumber evidence="3">2.7.13.3</ecNumber>
    </recommendedName>
</protein>
<dbReference type="Gene3D" id="1.20.120.160">
    <property type="entry name" value="HPT domain"/>
    <property type="match status" value="1"/>
</dbReference>
<evidence type="ECO:0000256" key="10">
    <source>
        <dbReference type="ARBA" id="ARBA00022840"/>
    </source>
</evidence>
<sequence length="845" mass="94797">MRKLGLRIILGYLVLTATLCVAVWFIVKSARAVSEVSDVARVVASQRKASNKLFAQLFESNTLGETATLQYASDRALRRYLESVAHTERALETLQSMTVNEAQLARLDTLSWLLNKKCKGVMNLVQTLRHENQQGTDLAEQIEALRSGRKPMEIGTQVSIPVVEHDEEVVIERRKKKFFQRLGDVFRKGKNDTLMTTTSTRNTLPDSAQAKVDISDTLANILTDVHRDLTRHSQARNLRVSRQTVNLRQSSAELSRRMALLLETFTQEQQELMAYASQQERLRRTQAAWQMGAVALLATLTALVLFVWVWRDMSRANRYREALEQAKEDMEKLMKRREQLLLTISHDIKAPVNTLLGYLSLLQPHTAPTAQPHLEAMEASAHHLFHLVTALLDYHKLETGGITVQQEPTDLQRLLQSVYQAFVPLVEQKGLKFSAKWDLPQALTLHTDGFRLRQILENLLSNALKYTQSGEVTLRATCSADEVQMAVRDTGCGLSRYDCERIFTPFTRVKGSEGQEGTGLGLSITQKLAELLQGSLNVRSEIGVGSTFTLTLPRQGETATTDEPTEGKTALPMATEPLVPPTRTTQVPVVGNTTATHAQTLVVVDDDALQIRLTEAMLRNVAPDKATILIFRATDDFFAWLGEGHLPDMLFTDIEMSGRTGYEVLAFLRKREGGDHIPVIATTSHALIPAEDFKQRGFTEVLFKPFTQNDLRRVLSLTPAPPETQHPSESPTKVAPFAPLLFFAEGDPEAEKAILLQFRQDCETHLERLQQAVQRQDKATVCQLAHKLLPTFTLIQSPAVPALQLLEQRRAETEWTTADNEPVKLMLLELEACRKKLQAWLEAQG</sequence>
<comment type="caution">
    <text evidence="19">The sequence shown here is derived from an EMBL/GenBank/DDBJ whole genome shotgun (WGS) entry which is preliminary data.</text>
</comment>
<dbReference type="InterPro" id="IPR036641">
    <property type="entry name" value="HPT_dom_sf"/>
</dbReference>
<comment type="catalytic activity">
    <reaction evidence="1">
        <text>ATP + protein L-histidine = ADP + protein N-phospho-L-histidine.</text>
        <dbReference type="EC" id="2.7.13.3"/>
    </reaction>
</comment>
<evidence type="ECO:0000256" key="9">
    <source>
        <dbReference type="ARBA" id="ARBA00022777"/>
    </source>
</evidence>
<dbReference type="InterPro" id="IPR011006">
    <property type="entry name" value="CheY-like_superfamily"/>
</dbReference>
<dbReference type="SUPFAM" id="SSF55874">
    <property type="entry name" value="ATPase domain of HSP90 chaperone/DNA topoisomerase II/histidine kinase"/>
    <property type="match status" value="1"/>
</dbReference>
<keyword evidence="13" id="KW-0175">Coiled coil</keyword>
<dbReference type="SMART" id="SM00388">
    <property type="entry name" value="HisKA"/>
    <property type="match status" value="1"/>
</dbReference>
<evidence type="ECO:0000256" key="1">
    <source>
        <dbReference type="ARBA" id="ARBA00000085"/>
    </source>
</evidence>
<evidence type="ECO:0000256" key="6">
    <source>
        <dbReference type="ARBA" id="ARBA00022553"/>
    </source>
</evidence>
<evidence type="ECO:0000256" key="5">
    <source>
        <dbReference type="ARBA" id="ARBA00022519"/>
    </source>
</evidence>
<keyword evidence="6" id="KW-0597">Phosphoprotein</keyword>
<dbReference type="FunFam" id="3.30.565.10:FF:000006">
    <property type="entry name" value="Sensor histidine kinase WalK"/>
    <property type="match status" value="1"/>
</dbReference>
<evidence type="ECO:0000256" key="15">
    <source>
        <dbReference type="SAM" id="Phobius"/>
    </source>
</evidence>
<evidence type="ECO:0000259" key="17">
    <source>
        <dbReference type="PROSITE" id="PS50110"/>
    </source>
</evidence>
<dbReference type="Pfam" id="PF00512">
    <property type="entry name" value="HisKA"/>
    <property type="match status" value="1"/>
</dbReference>
<evidence type="ECO:0000256" key="13">
    <source>
        <dbReference type="SAM" id="Coils"/>
    </source>
</evidence>
<dbReference type="CDD" id="cd00156">
    <property type="entry name" value="REC"/>
    <property type="match status" value="1"/>
</dbReference>
<dbReference type="InterPro" id="IPR003661">
    <property type="entry name" value="HisK_dim/P_dom"/>
</dbReference>
<keyword evidence="9 19" id="KW-0418">Kinase</keyword>
<dbReference type="PROSITE" id="PS50110">
    <property type="entry name" value="RESPONSE_REGULATORY"/>
    <property type="match status" value="1"/>
</dbReference>
<feature type="domain" description="Response regulatory" evidence="17">
    <location>
        <begin position="600"/>
        <end position="719"/>
    </location>
</feature>
<keyword evidence="10" id="KW-0547">Nucleotide-binding</keyword>
<dbReference type="PANTHER" id="PTHR43047">
    <property type="entry name" value="TWO-COMPONENT HISTIDINE PROTEIN KINASE"/>
    <property type="match status" value="1"/>
</dbReference>
<gene>
    <name evidence="19" type="ORF">EVA_10391</name>
</gene>
<dbReference type="AlphaFoldDB" id="J9G3T5"/>
<evidence type="ECO:0000256" key="12">
    <source>
        <dbReference type="ARBA" id="ARBA00023136"/>
    </source>
</evidence>
<dbReference type="InterPro" id="IPR001789">
    <property type="entry name" value="Sig_transdc_resp-reg_receiver"/>
</dbReference>
<dbReference type="SUPFAM" id="SSF47226">
    <property type="entry name" value="Histidine-containing phosphotransfer domain, HPT domain"/>
    <property type="match status" value="1"/>
</dbReference>
<dbReference type="SUPFAM" id="SSF47384">
    <property type="entry name" value="Homodimeric domain of signal transducing histidine kinase"/>
    <property type="match status" value="1"/>
</dbReference>
<keyword evidence="11 15" id="KW-1133">Transmembrane helix</keyword>
<evidence type="ECO:0000256" key="8">
    <source>
        <dbReference type="ARBA" id="ARBA00022692"/>
    </source>
</evidence>
<evidence type="ECO:0000256" key="4">
    <source>
        <dbReference type="ARBA" id="ARBA00022475"/>
    </source>
</evidence>
<dbReference type="PROSITE" id="PS50109">
    <property type="entry name" value="HIS_KIN"/>
    <property type="match status" value="1"/>
</dbReference>
<feature type="domain" description="HPt" evidence="18">
    <location>
        <begin position="747"/>
        <end position="840"/>
    </location>
</feature>
<evidence type="ECO:0000256" key="3">
    <source>
        <dbReference type="ARBA" id="ARBA00012438"/>
    </source>
</evidence>
<evidence type="ECO:0000256" key="7">
    <source>
        <dbReference type="ARBA" id="ARBA00022679"/>
    </source>
</evidence>
<dbReference type="Pfam" id="PF02518">
    <property type="entry name" value="HATPase_c"/>
    <property type="match status" value="1"/>
</dbReference>
<dbReference type="PROSITE" id="PS50894">
    <property type="entry name" value="HPT"/>
    <property type="match status" value="1"/>
</dbReference>
<reference evidence="19" key="1">
    <citation type="journal article" date="2012" name="PLoS ONE">
        <title>Gene sets for utilization of primary and secondary nutrition supplies in the distal gut of endangered iberian lynx.</title>
        <authorList>
            <person name="Alcaide M."/>
            <person name="Messina E."/>
            <person name="Richter M."/>
            <person name="Bargiela R."/>
            <person name="Peplies J."/>
            <person name="Huws S.A."/>
            <person name="Newbold C.J."/>
            <person name="Golyshin P.N."/>
            <person name="Simon M.A."/>
            <person name="Lopez G."/>
            <person name="Yakimov M.M."/>
            <person name="Ferrer M."/>
        </authorList>
    </citation>
    <scope>NUCLEOTIDE SEQUENCE</scope>
</reference>
<name>J9G3T5_9ZZZZ</name>
<dbReference type="SUPFAM" id="SSF52172">
    <property type="entry name" value="CheY-like"/>
    <property type="match status" value="1"/>
</dbReference>
<organism evidence="19">
    <name type="scientific">gut metagenome</name>
    <dbReference type="NCBI Taxonomy" id="749906"/>
    <lineage>
        <taxon>unclassified sequences</taxon>
        <taxon>metagenomes</taxon>
        <taxon>organismal metagenomes</taxon>
    </lineage>
</organism>
<dbReference type="Pfam" id="PF00072">
    <property type="entry name" value="Response_reg"/>
    <property type="match status" value="1"/>
</dbReference>
<dbReference type="InterPro" id="IPR004358">
    <property type="entry name" value="Sig_transdc_His_kin-like_C"/>
</dbReference>
<comment type="subcellular location">
    <subcellularLocation>
        <location evidence="2">Cell inner membrane</location>
        <topology evidence="2">Multi-pass membrane protein</topology>
    </subcellularLocation>
</comment>
<dbReference type="SMART" id="SM00387">
    <property type="entry name" value="HATPase_c"/>
    <property type="match status" value="1"/>
</dbReference>
<feature type="coiled-coil region" evidence="13">
    <location>
        <begin position="313"/>
        <end position="343"/>
    </location>
</feature>